<organism evidence="2">
    <name type="scientific">marine metagenome</name>
    <dbReference type="NCBI Taxonomy" id="408172"/>
    <lineage>
        <taxon>unclassified sequences</taxon>
        <taxon>metagenomes</taxon>
        <taxon>ecological metagenomes</taxon>
    </lineage>
</organism>
<dbReference type="Pfam" id="PF03167">
    <property type="entry name" value="UDG"/>
    <property type="match status" value="1"/>
</dbReference>
<gene>
    <name evidence="2" type="ORF">METZ01_LOCUS510719</name>
</gene>
<protein>
    <recommendedName>
        <fullName evidence="1">Uracil-DNA glycosylase-like domain-containing protein</fullName>
    </recommendedName>
</protein>
<dbReference type="Gene3D" id="3.40.470.10">
    <property type="entry name" value="Uracil-DNA glycosylase-like domain"/>
    <property type="match status" value="1"/>
</dbReference>
<reference evidence="2" key="1">
    <citation type="submission" date="2018-05" db="EMBL/GenBank/DDBJ databases">
        <authorList>
            <person name="Lanie J.A."/>
            <person name="Ng W.-L."/>
            <person name="Kazmierczak K.M."/>
            <person name="Andrzejewski T.M."/>
            <person name="Davidsen T.M."/>
            <person name="Wayne K.J."/>
            <person name="Tettelin H."/>
            <person name="Glass J.I."/>
            <person name="Rusch D."/>
            <person name="Podicherti R."/>
            <person name="Tsui H.-C.T."/>
            <person name="Winkler M.E."/>
        </authorList>
    </citation>
    <scope>NUCLEOTIDE SEQUENCE</scope>
</reference>
<dbReference type="AlphaFoldDB" id="A0A383ENN2"/>
<sequence length="181" mass="20442">MAEFLSYEQLVQKRKTCSLCSELVNPSQCEQGHHDSNHVGPWSRWQGNLDAEIVVVGQDWGDTDYFIKNHGVDAKDNPTNNMLRELLLSIGIDVGLPHERQESNRVFLTNAILCLKTTGGMQGDVERKWFSNCGAEFLRPLIEIVEPKVVICLGERAWRSVVTAFGQRPGRFRESVENPMG</sequence>
<name>A0A383ENN2_9ZZZZ</name>
<accession>A0A383ENN2</accession>
<feature type="non-terminal residue" evidence="2">
    <location>
        <position position="181"/>
    </location>
</feature>
<evidence type="ECO:0000313" key="2">
    <source>
        <dbReference type="EMBL" id="SVE57865.1"/>
    </source>
</evidence>
<evidence type="ECO:0000259" key="1">
    <source>
        <dbReference type="Pfam" id="PF03167"/>
    </source>
</evidence>
<feature type="domain" description="Uracil-DNA glycosylase-like" evidence="1">
    <location>
        <begin position="46"/>
        <end position="163"/>
    </location>
</feature>
<proteinExistence type="predicted"/>
<dbReference type="EMBL" id="UINC01227112">
    <property type="protein sequence ID" value="SVE57865.1"/>
    <property type="molecule type" value="Genomic_DNA"/>
</dbReference>
<dbReference type="InterPro" id="IPR005122">
    <property type="entry name" value="Uracil-DNA_glycosylase-like"/>
</dbReference>
<dbReference type="SUPFAM" id="SSF52141">
    <property type="entry name" value="Uracil-DNA glycosylase-like"/>
    <property type="match status" value="1"/>
</dbReference>
<dbReference type="InterPro" id="IPR036895">
    <property type="entry name" value="Uracil-DNA_glycosylase-like_sf"/>
</dbReference>